<accession>A0AA36GTY1</accession>
<evidence type="ECO:0000313" key="3">
    <source>
        <dbReference type="EMBL" id="CAJ0598064.1"/>
    </source>
</evidence>
<dbReference type="Gene3D" id="3.40.50.1820">
    <property type="entry name" value="alpha/beta hydrolase"/>
    <property type="match status" value="1"/>
</dbReference>
<dbReference type="EMBL" id="CATQJL010000223">
    <property type="protein sequence ID" value="CAJ0598064.1"/>
    <property type="molecule type" value="Genomic_DNA"/>
</dbReference>
<gene>
    <name evidence="3" type="ORF">CYNAS_LOCUS10047</name>
</gene>
<proteinExistence type="predicted"/>
<dbReference type="SUPFAM" id="SSF53474">
    <property type="entry name" value="alpha/beta-Hydrolases"/>
    <property type="match status" value="1"/>
</dbReference>
<reference evidence="3" key="1">
    <citation type="submission" date="2023-07" db="EMBL/GenBank/DDBJ databases">
        <authorList>
            <consortium name="CYATHOMIX"/>
        </authorList>
    </citation>
    <scope>NUCLEOTIDE SEQUENCE</scope>
    <source>
        <strain evidence="3">N/A</strain>
    </source>
</reference>
<dbReference type="InterPro" id="IPR002921">
    <property type="entry name" value="Fungal_lipase-type"/>
</dbReference>
<evidence type="ECO:0000259" key="2">
    <source>
        <dbReference type="Pfam" id="PF01764"/>
    </source>
</evidence>
<sequence>MLGLIATLSLVVVGAQSQADSFSDNFARNKMLPLAAAAYSDKPGECVGRLGGNVVKFYRADCSGFGFVKVFCSAYTALLKKEKAIVLSFRGTDNNWQLIKELVRPFLTKEWFGGASVNQYFLLAFNNLFKSSMYQDVKKLIHDKKYKNFDIWITGHSLGGALASLTASYLLETGDAERSRTKLMTFGQPRTGDRIFAERLNDKIDYAFRVIHDNDLVTQIPPNLPKLRYHHHKKEVYYGRSMENGIFKVCKTDETCTRQFEPAPELLDQTVHRNLVLLDEKLRLAKELPSTRLRCSK</sequence>
<dbReference type="Proteomes" id="UP001176961">
    <property type="component" value="Unassembled WGS sequence"/>
</dbReference>
<feature type="signal peptide" evidence="1">
    <location>
        <begin position="1"/>
        <end position="17"/>
    </location>
</feature>
<keyword evidence="4" id="KW-1185">Reference proteome</keyword>
<name>A0AA36GTY1_CYLNA</name>
<dbReference type="CDD" id="cd00519">
    <property type="entry name" value="Lipase_3"/>
    <property type="match status" value="1"/>
</dbReference>
<comment type="caution">
    <text evidence="3">The sequence shown here is derived from an EMBL/GenBank/DDBJ whole genome shotgun (WGS) entry which is preliminary data.</text>
</comment>
<dbReference type="GO" id="GO:0006629">
    <property type="term" value="P:lipid metabolic process"/>
    <property type="evidence" value="ECO:0007669"/>
    <property type="project" value="InterPro"/>
</dbReference>
<keyword evidence="1" id="KW-0732">Signal</keyword>
<evidence type="ECO:0000313" key="4">
    <source>
        <dbReference type="Proteomes" id="UP001176961"/>
    </source>
</evidence>
<feature type="chain" id="PRO_5041451192" description="Fungal lipase-type domain-containing protein" evidence="1">
    <location>
        <begin position="18"/>
        <end position="297"/>
    </location>
</feature>
<dbReference type="Pfam" id="PF01764">
    <property type="entry name" value="Lipase_3"/>
    <property type="match status" value="1"/>
</dbReference>
<dbReference type="PANTHER" id="PTHR45908">
    <property type="entry name" value="PROTEIN CBG11750-RELATED"/>
    <property type="match status" value="1"/>
</dbReference>
<feature type="domain" description="Fungal lipase-type" evidence="2">
    <location>
        <begin position="86"/>
        <end position="223"/>
    </location>
</feature>
<dbReference type="AlphaFoldDB" id="A0AA36GTY1"/>
<dbReference type="InterPro" id="IPR029058">
    <property type="entry name" value="AB_hydrolase_fold"/>
</dbReference>
<organism evidence="3 4">
    <name type="scientific">Cylicocyclus nassatus</name>
    <name type="common">Nematode worm</name>
    <dbReference type="NCBI Taxonomy" id="53992"/>
    <lineage>
        <taxon>Eukaryota</taxon>
        <taxon>Metazoa</taxon>
        <taxon>Ecdysozoa</taxon>
        <taxon>Nematoda</taxon>
        <taxon>Chromadorea</taxon>
        <taxon>Rhabditida</taxon>
        <taxon>Rhabditina</taxon>
        <taxon>Rhabditomorpha</taxon>
        <taxon>Strongyloidea</taxon>
        <taxon>Strongylidae</taxon>
        <taxon>Cylicocyclus</taxon>
    </lineage>
</organism>
<protein>
    <recommendedName>
        <fullName evidence="2">Fungal lipase-type domain-containing protein</fullName>
    </recommendedName>
</protein>
<evidence type="ECO:0000256" key="1">
    <source>
        <dbReference type="SAM" id="SignalP"/>
    </source>
</evidence>